<dbReference type="EMBL" id="RSFA01000079">
    <property type="protein sequence ID" value="RSD30184.1"/>
    <property type="molecule type" value="Genomic_DNA"/>
</dbReference>
<dbReference type="AlphaFoldDB" id="A0A427U085"/>
<evidence type="ECO:0000313" key="1">
    <source>
        <dbReference type="EMBL" id="RSD30184.1"/>
    </source>
</evidence>
<dbReference type="Gene3D" id="1.10.10.10">
    <property type="entry name" value="Winged helix-like DNA-binding domain superfamily/Winged helix DNA-binding domain"/>
    <property type="match status" value="1"/>
</dbReference>
<proteinExistence type="predicted"/>
<accession>A0A427U085</accession>
<name>A0A427U085_9VIBR</name>
<dbReference type="Proteomes" id="UP000269041">
    <property type="component" value="Unassembled WGS sequence"/>
</dbReference>
<dbReference type="InterPro" id="IPR036388">
    <property type="entry name" value="WH-like_DNA-bd_sf"/>
</dbReference>
<keyword evidence="2" id="KW-1185">Reference proteome</keyword>
<evidence type="ECO:0008006" key="3">
    <source>
        <dbReference type="Google" id="ProtNLM"/>
    </source>
</evidence>
<gene>
    <name evidence="1" type="ORF">EJA03_15240</name>
</gene>
<dbReference type="RefSeq" id="WP_125322589.1">
    <property type="nucleotide sequence ID" value="NZ_AP024890.1"/>
</dbReference>
<protein>
    <recommendedName>
        <fullName evidence="3">FtsK gamma domain-containing protein</fullName>
    </recommendedName>
</protein>
<evidence type="ECO:0000313" key="2">
    <source>
        <dbReference type="Proteomes" id="UP000269041"/>
    </source>
</evidence>
<comment type="caution">
    <text evidence="1">The sequence shown here is derived from an EMBL/GenBank/DDBJ whole genome shotgun (WGS) entry which is preliminary data.</text>
</comment>
<reference evidence="1 2" key="1">
    <citation type="submission" date="2018-12" db="EMBL/GenBank/DDBJ databases">
        <title>Genomic taxonomy of the Vibrionaceae family.</title>
        <authorList>
            <person name="Gomez-Gil B."/>
            <person name="Enciso-Ibarra K."/>
        </authorList>
    </citation>
    <scope>NUCLEOTIDE SEQUENCE [LARGE SCALE GENOMIC DNA]</scope>
    <source>
        <strain evidence="1 2">CAIM 594</strain>
    </source>
</reference>
<dbReference type="OrthoDB" id="8452595at2"/>
<organism evidence="1 2">
    <name type="scientific">Vibrio pectenicida</name>
    <dbReference type="NCBI Taxonomy" id="62763"/>
    <lineage>
        <taxon>Bacteria</taxon>
        <taxon>Pseudomonadati</taxon>
        <taxon>Pseudomonadota</taxon>
        <taxon>Gammaproteobacteria</taxon>
        <taxon>Vibrionales</taxon>
        <taxon>Vibrionaceae</taxon>
        <taxon>Vibrio</taxon>
    </lineage>
</organism>
<sequence length="100" mass="11561">MNIQNSINAINNNKFSTSEIIAQHFKLTGKMMSYPMLDYDLETLKNTPEFQDQSFGISRIQRFMGIGYNRASHLVDEAMEIGILVRDKECDWLVRLAKQS</sequence>